<dbReference type="Gene3D" id="2.60.40.760">
    <property type="entry name" value="Expansin, cellulose-binding-like domain"/>
    <property type="match status" value="1"/>
</dbReference>
<dbReference type="InterPro" id="IPR007117">
    <property type="entry name" value="Expansin_CBD"/>
</dbReference>
<dbReference type="InterPro" id="IPR009009">
    <property type="entry name" value="RlpA-like_DPBB"/>
</dbReference>
<dbReference type="PANTHER" id="PTHR31692:SF56">
    <property type="entry name" value="EXPANSIN-B2-RELATED"/>
    <property type="match status" value="1"/>
</dbReference>
<comment type="similarity">
    <text evidence="3">Belongs to the expansin family.</text>
</comment>
<keyword evidence="8" id="KW-1185">Reference proteome</keyword>
<dbReference type="PRINTS" id="PR00829">
    <property type="entry name" value="LOLP1ALLERGN"/>
</dbReference>
<dbReference type="GO" id="GO:0005576">
    <property type="term" value="C:extracellular region"/>
    <property type="evidence" value="ECO:0007669"/>
    <property type="project" value="UniProtKB-SubCell"/>
</dbReference>
<evidence type="ECO:0000256" key="4">
    <source>
        <dbReference type="SAM" id="SignalP"/>
    </source>
</evidence>
<protein>
    <recommendedName>
        <fullName evidence="9">Expansin</fullName>
    </recommendedName>
</protein>
<keyword evidence="2" id="KW-0964">Secreted</keyword>
<dbReference type="InterPro" id="IPR007118">
    <property type="entry name" value="Expan_Lol_pI"/>
</dbReference>
<dbReference type="PROSITE" id="PS50842">
    <property type="entry name" value="EXPANSIN_EG45"/>
    <property type="match status" value="1"/>
</dbReference>
<feature type="domain" description="Expansin-like EG45" evidence="5">
    <location>
        <begin position="44"/>
        <end position="153"/>
    </location>
</feature>
<evidence type="ECO:0000256" key="3">
    <source>
        <dbReference type="RuleBase" id="RU003460"/>
    </source>
</evidence>
<dbReference type="PROSITE" id="PS50843">
    <property type="entry name" value="EXPANSIN_CBD"/>
    <property type="match status" value="1"/>
</dbReference>
<evidence type="ECO:0000313" key="7">
    <source>
        <dbReference type="EMBL" id="CAI9298595.1"/>
    </source>
</evidence>
<reference evidence="7" key="1">
    <citation type="submission" date="2023-04" db="EMBL/GenBank/DDBJ databases">
        <authorList>
            <person name="Vijverberg K."/>
            <person name="Xiong W."/>
            <person name="Schranz E."/>
        </authorList>
    </citation>
    <scope>NUCLEOTIDE SEQUENCE</scope>
</reference>
<sequence length="289" mass="31470">MLSITPFIVTIILVNFSSCLYSVLGANNTGLATWYGTETGSGKAAACGWDDDSKDPPFSSMIAAGNAKFFLKGQGCGHCFEVFCSRKPYCTGKPIKITITDECPGKCNDIPYHFDLSGHAFGAMGPPGQEHALRMLGQVDIQFKKVPCSYGSTKIAFKIDKKTNQYWFATAIEYVNGDGALTKVEMASAGSPLFTPMKNIWGAVWQKDTAVLFKPPYSFKLTSGDGKTITASNAVPANYKAGQKLGRRSKPHAYLVFSFVRGIEGLISNTWYRAKVEAGRFESRLLKEG</sequence>
<dbReference type="Proteomes" id="UP001177003">
    <property type="component" value="Chromosome 8"/>
</dbReference>
<dbReference type="Pfam" id="PF03330">
    <property type="entry name" value="DPBB_1"/>
    <property type="match status" value="1"/>
</dbReference>
<organism evidence="7 8">
    <name type="scientific">Lactuca saligna</name>
    <name type="common">Willowleaf lettuce</name>
    <dbReference type="NCBI Taxonomy" id="75948"/>
    <lineage>
        <taxon>Eukaryota</taxon>
        <taxon>Viridiplantae</taxon>
        <taxon>Streptophyta</taxon>
        <taxon>Embryophyta</taxon>
        <taxon>Tracheophyta</taxon>
        <taxon>Spermatophyta</taxon>
        <taxon>Magnoliopsida</taxon>
        <taxon>eudicotyledons</taxon>
        <taxon>Gunneridae</taxon>
        <taxon>Pentapetalae</taxon>
        <taxon>asterids</taxon>
        <taxon>campanulids</taxon>
        <taxon>Asterales</taxon>
        <taxon>Asteraceae</taxon>
        <taxon>Cichorioideae</taxon>
        <taxon>Cichorieae</taxon>
        <taxon>Lactucinae</taxon>
        <taxon>Lactuca</taxon>
    </lineage>
</organism>
<comment type="subcellular location">
    <subcellularLocation>
        <location evidence="1">Secreted</location>
    </subcellularLocation>
</comment>
<evidence type="ECO:0008006" key="9">
    <source>
        <dbReference type="Google" id="ProtNLM"/>
    </source>
</evidence>
<evidence type="ECO:0000259" key="6">
    <source>
        <dbReference type="PROSITE" id="PS50843"/>
    </source>
</evidence>
<evidence type="ECO:0000256" key="2">
    <source>
        <dbReference type="ARBA" id="ARBA00022525"/>
    </source>
</evidence>
<accession>A0AA35ZTH3</accession>
<dbReference type="SUPFAM" id="SSF50685">
    <property type="entry name" value="Barwin-like endoglucanases"/>
    <property type="match status" value="1"/>
</dbReference>
<dbReference type="InterPro" id="IPR007112">
    <property type="entry name" value="Expansin/allergen_DPBB_dom"/>
</dbReference>
<dbReference type="InterPro" id="IPR036749">
    <property type="entry name" value="Expansin_CBD_sf"/>
</dbReference>
<dbReference type="InterPro" id="IPR005795">
    <property type="entry name" value="LolPI"/>
</dbReference>
<dbReference type="PRINTS" id="PR01225">
    <property type="entry name" value="EXPANSNFAMLY"/>
</dbReference>
<proteinExistence type="inferred from homology"/>
<feature type="signal peptide" evidence="4">
    <location>
        <begin position="1"/>
        <end position="25"/>
    </location>
</feature>
<gene>
    <name evidence="7" type="ORF">LSALG_LOCUS37350</name>
</gene>
<dbReference type="Pfam" id="PF01357">
    <property type="entry name" value="Expansin_C"/>
    <property type="match status" value="1"/>
</dbReference>
<dbReference type="AlphaFoldDB" id="A0AA35ZTH3"/>
<dbReference type="PANTHER" id="PTHR31692">
    <property type="entry name" value="EXPANSIN-B3"/>
    <property type="match status" value="1"/>
</dbReference>
<evidence type="ECO:0000313" key="8">
    <source>
        <dbReference type="Proteomes" id="UP001177003"/>
    </source>
</evidence>
<name>A0AA35ZTH3_LACSI</name>
<evidence type="ECO:0000259" key="5">
    <source>
        <dbReference type="PROSITE" id="PS50842"/>
    </source>
</evidence>
<dbReference type="GO" id="GO:0009653">
    <property type="term" value="P:anatomical structure morphogenesis"/>
    <property type="evidence" value="ECO:0007669"/>
    <property type="project" value="UniProtKB-ARBA"/>
</dbReference>
<dbReference type="Gene3D" id="2.40.40.10">
    <property type="entry name" value="RlpA-like domain"/>
    <property type="match status" value="1"/>
</dbReference>
<keyword evidence="4" id="KW-0732">Signal</keyword>
<dbReference type="SMART" id="SM00837">
    <property type="entry name" value="DPBB_1"/>
    <property type="match status" value="1"/>
</dbReference>
<dbReference type="EMBL" id="OX465084">
    <property type="protein sequence ID" value="CAI9298595.1"/>
    <property type="molecule type" value="Genomic_DNA"/>
</dbReference>
<dbReference type="InterPro" id="IPR036908">
    <property type="entry name" value="RlpA-like_sf"/>
</dbReference>
<dbReference type="SUPFAM" id="SSF49590">
    <property type="entry name" value="PHL pollen allergen"/>
    <property type="match status" value="1"/>
</dbReference>
<feature type="chain" id="PRO_5041408731" description="Expansin" evidence="4">
    <location>
        <begin position="26"/>
        <end position="289"/>
    </location>
</feature>
<feature type="domain" description="Expansin-like CBD" evidence="6">
    <location>
        <begin position="166"/>
        <end position="247"/>
    </location>
</feature>
<evidence type="ECO:0000256" key="1">
    <source>
        <dbReference type="ARBA" id="ARBA00004613"/>
    </source>
</evidence>